<keyword evidence="3" id="KW-0238">DNA-binding</keyword>
<dbReference type="PANTHER" id="PTHR30346">
    <property type="entry name" value="TRANSCRIPTIONAL DUAL REGULATOR HCAR-RELATED"/>
    <property type="match status" value="1"/>
</dbReference>
<reference evidence="6" key="1">
    <citation type="submission" date="2020-08" db="EMBL/GenBank/DDBJ databases">
        <title>Taxonomic study for Lactobacillus species isolated from hardwood bark.</title>
        <authorList>
            <person name="Tohno M."/>
            <person name="Tanizawa Y."/>
        </authorList>
    </citation>
    <scope>NUCLEOTIDE SEQUENCE</scope>
    <source>
        <strain evidence="6">B40</strain>
    </source>
</reference>
<dbReference type="Gene3D" id="3.40.190.10">
    <property type="entry name" value="Periplasmic binding protein-like II"/>
    <property type="match status" value="2"/>
</dbReference>
<organism evidence="6 7">
    <name type="scientific">Lactobacillus corticis</name>
    <dbReference type="NCBI Taxonomy" id="2201249"/>
    <lineage>
        <taxon>Bacteria</taxon>
        <taxon>Bacillati</taxon>
        <taxon>Bacillota</taxon>
        <taxon>Bacilli</taxon>
        <taxon>Lactobacillales</taxon>
        <taxon>Lactobacillaceae</taxon>
        <taxon>Lactobacillus</taxon>
    </lineage>
</organism>
<dbReference type="SUPFAM" id="SSF46785">
    <property type="entry name" value="Winged helix' DNA-binding domain"/>
    <property type="match status" value="1"/>
</dbReference>
<dbReference type="EMBL" id="BMAY01000015">
    <property type="protein sequence ID" value="GFZ27682.1"/>
    <property type="molecule type" value="Genomic_DNA"/>
</dbReference>
<dbReference type="Pfam" id="PF03466">
    <property type="entry name" value="LysR_substrate"/>
    <property type="match status" value="1"/>
</dbReference>
<keyword evidence="4" id="KW-0804">Transcription</keyword>
<dbReference type="InterPro" id="IPR000847">
    <property type="entry name" value="LysR_HTH_N"/>
</dbReference>
<dbReference type="FunFam" id="1.10.10.10:FF:000001">
    <property type="entry name" value="LysR family transcriptional regulator"/>
    <property type="match status" value="1"/>
</dbReference>
<feature type="domain" description="HTH lysR-type" evidence="5">
    <location>
        <begin position="1"/>
        <end position="58"/>
    </location>
</feature>
<dbReference type="PRINTS" id="PR00039">
    <property type="entry name" value="HTHLYSR"/>
</dbReference>
<dbReference type="GO" id="GO:0032993">
    <property type="term" value="C:protein-DNA complex"/>
    <property type="evidence" value="ECO:0007669"/>
    <property type="project" value="TreeGrafter"/>
</dbReference>
<accession>A0A916QJT8</accession>
<gene>
    <name evidence="6" type="primary">lysR_10</name>
    <name evidence="6" type="ORF">LCB40_15620</name>
</gene>
<dbReference type="CDD" id="cd05466">
    <property type="entry name" value="PBP2_LTTR_substrate"/>
    <property type="match status" value="1"/>
</dbReference>
<comment type="similarity">
    <text evidence="1">Belongs to the LysR transcriptional regulatory family.</text>
</comment>
<proteinExistence type="inferred from homology"/>
<evidence type="ECO:0000256" key="3">
    <source>
        <dbReference type="ARBA" id="ARBA00023125"/>
    </source>
</evidence>
<dbReference type="InterPro" id="IPR036390">
    <property type="entry name" value="WH_DNA-bd_sf"/>
</dbReference>
<evidence type="ECO:0000259" key="5">
    <source>
        <dbReference type="PROSITE" id="PS50931"/>
    </source>
</evidence>
<dbReference type="RefSeq" id="WP_212781360.1">
    <property type="nucleotide sequence ID" value="NZ_BMAY01000015.1"/>
</dbReference>
<keyword evidence="2" id="KW-0805">Transcription regulation</keyword>
<dbReference type="GO" id="GO:0003677">
    <property type="term" value="F:DNA binding"/>
    <property type="evidence" value="ECO:0007669"/>
    <property type="project" value="UniProtKB-KW"/>
</dbReference>
<dbReference type="SUPFAM" id="SSF53850">
    <property type="entry name" value="Periplasmic binding protein-like II"/>
    <property type="match status" value="1"/>
</dbReference>
<dbReference type="PANTHER" id="PTHR30346:SF0">
    <property type="entry name" value="HCA OPERON TRANSCRIPTIONAL ACTIVATOR HCAR"/>
    <property type="match status" value="1"/>
</dbReference>
<dbReference type="GO" id="GO:0003700">
    <property type="term" value="F:DNA-binding transcription factor activity"/>
    <property type="evidence" value="ECO:0007669"/>
    <property type="project" value="InterPro"/>
</dbReference>
<name>A0A916QJT8_9LACO</name>
<evidence type="ECO:0000256" key="1">
    <source>
        <dbReference type="ARBA" id="ARBA00009437"/>
    </source>
</evidence>
<sequence length="281" mass="31990">MNLKQLEYFMTVAREKQITRAAQKLHVAQPPMSYQLKQLEEELQAKLFIRNAHGIELTDAGRELASYAERILTLADTAQSQVSKTAKGELGTIRIGTASSSGACLPTPALREFVNFYPDINFDIFESNTFGIIEKLNDQTLDLGLVRTPFDHTGFESKTLTTEPMVAVTTNQQLLRNKSLRLKTIAKENLIIYRRFENIFESSFAHAGLKVFYAVKCDDSRTAIQWAKMGMGTALVPQTIAELYAPNYWVKINHQSWETHLELIWLKHKAKPLIQRLIKLM</sequence>
<dbReference type="InterPro" id="IPR005119">
    <property type="entry name" value="LysR_subst-bd"/>
</dbReference>
<dbReference type="PROSITE" id="PS50931">
    <property type="entry name" value="HTH_LYSR"/>
    <property type="match status" value="1"/>
</dbReference>
<evidence type="ECO:0000256" key="2">
    <source>
        <dbReference type="ARBA" id="ARBA00023015"/>
    </source>
</evidence>
<dbReference type="InterPro" id="IPR036388">
    <property type="entry name" value="WH-like_DNA-bd_sf"/>
</dbReference>
<evidence type="ECO:0000313" key="6">
    <source>
        <dbReference type="EMBL" id="GFZ27682.1"/>
    </source>
</evidence>
<evidence type="ECO:0000313" key="7">
    <source>
        <dbReference type="Proteomes" id="UP000677218"/>
    </source>
</evidence>
<comment type="caution">
    <text evidence="6">The sequence shown here is derived from an EMBL/GenBank/DDBJ whole genome shotgun (WGS) entry which is preliminary data.</text>
</comment>
<dbReference type="AlphaFoldDB" id="A0A916QJT8"/>
<evidence type="ECO:0000256" key="4">
    <source>
        <dbReference type="ARBA" id="ARBA00023163"/>
    </source>
</evidence>
<dbReference type="Gene3D" id="1.10.10.10">
    <property type="entry name" value="Winged helix-like DNA-binding domain superfamily/Winged helix DNA-binding domain"/>
    <property type="match status" value="1"/>
</dbReference>
<dbReference type="Proteomes" id="UP000677218">
    <property type="component" value="Unassembled WGS sequence"/>
</dbReference>
<keyword evidence="7" id="KW-1185">Reference proteome</keyword>
<dbReference type="Pfam" id="PF00126">
    <property type="entry name" value="HTH_1"/>
    <property type="match status" value="1"/>
</dbReference>
<protein>
    <submittedName>
        <fullName evidence="6">LysR family transcriptional regulator</fullName>
    </submittedName>
</protein>